<evidence type="ECO:0000313" key="2">
    <source>
        <dbReference type="EMBL" id="CAF4422968.1"/>
    </source>
</evidence>
<name>A0A815XT48_9BILA</name>
<dbReference type="EMBL" id="CAJOBC010094176">
    <property type="protein sequence ID" value="CAF4422968.1"/>
    <property type="molecule type" value="Genomic_DNA"/>
</dbReference>
<sequence>MASPILLNAWFSNEATGLPFTSLFLNYRKSKSKMIRLTNAIDNLIQFRILQKGIGRDRHIVTARKETYMKAPPATIRSNANMLVYLQSIGIDLEEYVHFYLSSPLPADMKLTEFAVNMILSNDDYIEICHLFNDVRRKQYYIPSSSQIVDQGTVSLFFPKSELFVYYFRFTENINSQYGQESDFNDINNNNISLSTPVPSLLRSTDNLSILLMPSHLQYPSLFSEVRDQPEYNKTINQETSETEPENLQQNHHSLIDDASNLLTNTIDSDPLTIHGQSLVPVMSEAGSGESVFNQFNTYEQTNYEKGQTQSELQSIELRSNDDNNFLQTETTSYDMSKFLEKINSQQTIELISELIRNKNHLIKRVLEEQDNDSTAKQPRNNEREQITLPTFELDHNLTESVSPTPIWTHSTVSIGRFHLIDLVQKISKVNNHT</sequence>
<dbReference type="OrthoDB" id="10054745at2759"/>
<dbReference type="Proteomes" id="UP000663829">
    <property type="component" value="Unassembled WGS sequence"/>
</dbReference>
<organism evidence="1 3">
    <name type="scientific">Didymodactylos carnosus</name>
    <dbReference type="NCBI Taxonomy" id="1234261"/>
    <lineage>
        <taxon>Eukaryota</taxon>
        <taxon>Metazoa</taxon>
        <taxon>Spiralia</taxon>
        <taxon>Gnathifera</taxon>
        <taxon>Rotifera</taxon>
        <taxon>Eurotatoria</taxon>
        <taxon>Bdelloidea</taxon>
        <taxon>Philodinida</taxon>
        <taxon>Philodinidae</taxon>
        <taxon>Didymodactylos</taxon>
    </lineage>
</organism>
<evidence type="ECO:0000313" key="3">
    <source>
        <dbReference type="Proteomes" id="UP000663829"/>
    </source>
</evidence>
<protein>
    <submittedName>
        <fullName evidence="1">Uncharacterized protein</fullName>
    </submittedName>
</protein>
<dbReference type="AlphaFoldDB" id="A0A815XT48"/>
<dbReference type="EMBL" id="CAJNOQ010028419">
    <property type="protein sequence ID" value="CAF1561436.1"/>
    <property type="molecule type" value="Genomic_DNA"/>
</dbReference>
<keyword evidence="3" id="KW-1185">Reference proteome</keyword>
<gene>
    <name evidence="1" type="ORF">GPM918_LOCUS39789</name>
    <name evidence="2" type="ORF">SRO942_LOCUS40694</name>
</gene>
<comment type="caution">
    <text evidence="1">The sequence shown here is derived from an EMBL/GenBank/DDBJ whole genome shotgun (WGS) entry which is preliminary data.</text>
</comment>
<proteinExistence type="predicted"/>
<dbReference type="Proteomes" id="UP000681722">
    <property type="component" value="Unassembled WGS sequence"/>
</dbReference>
<accession>A0A815XT48</accession>
<evidence type="ECO:0000313" key="1">
    <source>
        <dbReference type="EMBL" id="CAF1561436.1"/>
    </source>
</evidence>
<reference evidence="1" key="1">
    <citation type="submission" date="2021-02" db="EMBL/GenBank/DDBJ databases">
        <authorList>
            <person name="Nowell W R."/>
        </authorList>
    </citation>
    <scope>NUCLEOTIDE SEQUENCE</scope>
</reference>